<comment type="caution">
    <text evidence="3">The sequence shown here is derived from an EMBL/GenBank/DDBJ whole genome shotgun (WGS) entry which is preliminary data.</text>
</comment>
<gene>
    <name evidence="3" type="ORF">STHAL_26140</name>
</gene>
<dbReference type="Proteomes" id="UP000735541">
    <property type="component" value="Unassembled WGS sequence"/>
</dbReference>
<dbReference type="EMBL" id="JAHUVW010000001">
    <property type="protein sequence ID" value="MBV7672929.1"/>
    <property type="molecule type" value="Genomic_DNA"/>
</dbReference>
<evidence type="ECO:0000313" key="4">
    <source>
        <dbReference type="Proteomes" id="UP000735541"/>
    </source>
</evidence>
<dbReference type="InterPro" id="IPR051603">
    <property type="entry name" value="Zinc-ADH_QOR/CCCR"/>
</dbReference>
<accession>A0ABS6TXW9</accession>
<dbReference type="PANTHER" id="PTHR44154:SF1">
    <property type="entry name" value="QUINONE OXIDOREDUCTASE"/>
    <property type="match status" value="1"/>
</dbReference>
<dbReference type="InterPro" id="IPR036291">
    <property type="entry name" value="NAD(P)-bd_dom_sf"/>
</dbReference>
<dbReference type="InterPro" id="IPR020843">
    <property type="entry name" value="ER"/>
</dbReference>
<sequence>MRAAYVEELGSPDLIQVGEVPPPRPGPDDVLVDVEVTAVNHVDTFVRSGAWRTPVPFPFVIGRDVVGTVSRAGPGAPGFAAGDRVWCSSLGHAGRQGAAAERVAVPADRLYRLPEGADAVDAVALSHPASTAYLALFTHGRMRAGETVVVLGGAGNVGGAAVVMAAQAGARVVAVASAEDADHCRGLGAQHVVDYRDPEAPRSIRAYAPHGADLHVDTSGTNDLETAVDLLAPRGRAVVLAGLRTRPVLPAGALYLHDRSVHGFAISNARPDELADAAAHINALLADGTLRPRATEVLPLGEAAEAHRRLEAGKVAGKLVLRVAEGCPVGGTAA</sequence>
<dbReference type="Gene3D" id="3.40.50.720">
    <property type="entry name" value="NAD(P)-binding Rossmann-like Domain"/>
    <property type="match status" value="1"/>
</dbReference>
<feature type="domain" description="Enoyl reductase (ER)" evidence="2">
    <location>
        <begin position="10"/>
        <end position="321"/>
    </location>
</feature>
<dbReference type="PANTHER" id="PTHR44154">
    <property type="entry name" value="QUINONE OXIDOREDUCTASE"/>
    <property type="match status" value="1"/>
</dbReference>
<dbReference type="SMART" id="SM00829">
    <property type="entry name" value="PKS_ER"/>
    <property type="match status" value="1"/>
</dbReference>
<evidence type="ECO:0000256" key="1">
    <source>
        <dbReference type="ARBA" id="ARBA00022857"/>
    </source>
</evidence>
<dbReference type="Gene3D" id="3.90.180.10">
    <property type="entry name" value="Medium-chain alcohol dehydrogenases, catalytic domain"/>
    <property type="match status" value="1"/>
</dbReference>
<proteinExistence type="predicted"/>
<dbReference type="RefSeq" id="WP_228871941.1">
    <property type="nucleotide sequence ID" value="NZ_JAHUVW010000001.1"/>
</dbReference>
<keyword evidence="1" id="KW-0521">NADP</keyword>
<evidence type="ECO:0000259" key="2">
    <source>
        <dbReference type="SMART" id="SM00829"/>
    </source>
</evidence>
<reference evidence="3 4" key="1">
    <citation type="submission" date="2021-07" db="EMBL/GenBank/DDBJ databases">
        <title>Sequencing Streptomyces halstedii LGO-A4 genome an citrus endophytic actinomycete.</title>
        <authorList>
            <person name="Samborskyy M."/>
            <person name="Scott N."/>
            <person name="Deglau R."/>
            <person name="Dickens S."/>
            <person name="Oliveira L.G."/>
        </authorList>
    </citation>
    <scope>NUCLEOTIDE SEQUENCE [LARGE SCALE GENOMIC DNA]</scope>
    <source>
        <strain evidence="3 4">LGO-A4</strain>
    </source>
</reference>
<dbReference type="InterPro" id="IPR011032">
    <property type="entry name" value="GroES-like_sf"/>
</dbReference>
<evidence type="ECO:0000313" key="3">
    <source>
        <dbReference type="EMBL" id="MBV7672929.1"/>
    </source>
</evidence>
<dbReference type="SUPFAM" id="SSF51735">
    <property type="entry name" value="NAD(P)-binding Rossmann-fold domains"/>
    <property type="match status" value="1"/>
</dbReference>
<dbReference type="Pfam" id="PF08240">
    <property type="entry name" value="ADH_N"/>
    <property type="match status" value="1"/>
</dbReference>
<protein>
    <submittedName>
        <fullName evidence="3">NADPH:quinone reductase</fullName>
    </submittedName>
</protein>
<dbReference type="Pfam" id="PF13602">
    <property type="entry name" value="ADH_zinc_N_2"/>
    <property type="match status" value="1"/>
</dbReference>
<dbReference type="SUPFAM" id="SSF50129">
    <property type="entry name" value="GroES-like"/>
    <property type="match status" value="1"/>
</dbReference>
<organism evidence="3 4">
    <name type="scientific">Streptomyces halstedii</name>
    <dbReference type="NCBI Taxonomy" id="1944"/>
    <lineage>
        <taxon>Bacteria</taxon>
        <taxon>Bacillati</taxon>
        <taxon>Actinomycetota</taxon>
        <taxon>Actinomycetes</taxon>
        <taxon>Kitasatosporales</taxon>
        <taxon>Streptomycetaceae</taxon>
        <taxon>Streptomyces</taxon>
    </lineage>
</organism>
<keyword evidence="4" id="KW-1185">Reference proteome</keyword>
<name>A0ABS6TXW9_STRHA</name>
<dbReference type="InterPro" id="IPR013154">
    <property type="entry name" value="ADH-like_N"/>
</dbReference>
<dbReference type="CDD" id="cd08253">
    <property type="entry name" value="zeta_crystallin"/>
    <property type="match status" value="1"/>
</dbReference>